<evidence type="ECO:0000313" key="1">
    <source>
        <dbReference type="EMBL" id="MDR6628599.1"/>
    </source>
</evidence>
<dbReference type="EMBL" id="JAVDSC010000002">
    <property type="protein sequence ID" value="MDR6628599.1"/>
    <property type="molecule type" value="Genomic_DNA"/>
</dbReference>
<accession>A0AAW8LIL5</accession>
<dbReference type="AlphaFoldDB" id="A0AAW8LIL5"/>
<comment type="caution">
    <text evidence="1">The sequence shown here is derived from an EMBL/GenBank/DDBJ whole genome shotgun (WGS) entry which is preliminary data.</text>
</comment>
<protein>
    <submittedName>
        <fullName evidence="1">Uncharacterized protein</fullName>
    </submittedName>
</protein>
<reference evidence="1" key="1">
    <citation type="submission" date="2023-07" db="EMBL/GenBank/DDBJ databases">
        <title>Sorghum-associated microbial communities from plants grown in Nebraska, USA.</title>
        <authorList>
            <person name="Schachtman D."/>
        </authorList>
    </citation>
    <scope>NUCLEOTIDE SEQUENCE</scope>
    <source>
        <strain evidence="1">BE44</strain>
    </source>
</reference>
<dbReference type="Proteomes" id="UP001262767">
    <property type="component" value="Unassembled WGS sequence"/>
</dbReference>
<sequence length="152" mass="17639">MNTLSIPQIFSQLAYYQENYLQIIADPAQYYIPVKDAHITLWPLAQKSLYLGDLLQLWFAEKWLVETERQFNFEVFLNADYLKEQDKDLYIYAISGNLLTGTNQSKAWQASITQTQDDVELANVSKHYFEFQGLTRPRLSFVEAGQAKSSII</sequence>
<gene>
    <name evidence="1" type="ORF">J2X86_000610</name>
</gene>
<dbReference type="RefSeq" id="WP_224215554.1">
    <property type="nucleotide sequence ID" value="NZ_JAVDSC010000002.1"/>
</dbReference>
<organism evidence="1 2">
    <name type="scientific">Acinetobacter lwoffii</name>
    <dbReference type="NCBI Taxonomy" id="28090"/>
    <lineage>
        <taxon>Bacteria</taxon>
        <taxon>Pseudomonadati</taxon>
        <taxon>Pseudomonadota</taxon>
        <taxon>Gammaproteobacteria</taxon>
        <taxon>Moraxellales</taxon>
        <taxon>Moraxellaceae</taxon>
        <taxon>Acinetobacter</taxon>
    </lineage>
</organism>
<name>A0AAW8LIL5_ACILW</name>
<proteinExistence type="predicted"/>
<evidence type="ECO:0000313" key="2">
    <source>
        <dbReference type="Proteomes" id="UP001262767"/>
    </source>
</evidence>